<dbReference type="RefSeq" id="WP_015590491.1">
    <property type="nucleotide sequence ID" value="NC_021169.1"/>
</dbReference>
<sequence>MPGTTSGRGCEEDVSMSKAIQLTLTPSESKKLISLALMRHEKIARALKDGILAIHPSSTTYFLYKEIARKEPDAFVCGVVVKRGTCICNEMLQKIKNSESSRSFRFLWVFKNGKEIEMDVGNLIEEMGEGDVYVKAPNAIDGRSAGVLIGSPDGIGTAGRFVSARGSKNFHIILPCGIEKMIPSVDLALKASPEKLKYSMGMPVYVRKIDGEIFTEVDAFELLFDVEAIPVASGGLKGAEGSVTFYIEGDEAEIDRIKEFAGRVKGAELPDFAIPSCPCEWNTCSKYGFELL</sequence>
<dbReference type="eggNOG" id="arCOG04883">
    <property type="taxonomic scope" value="Archaea"/>
</dbReference>
<protein>
    <submittedName>
        <fullName evidence="1">Uncharacterized protein</fullName>
    </submittedName>
</protein>
<dbReference type="STRING" id="387631.Asulf_00886"/>
<dbReference type="OrthoDB" id="98447at2157"/>
<evidence type="ECO:0000313" key="2">
    <source>
        <dbReference type="Proteomes" id="UP000013307"/>
    </source>
</evidence>
<name>N0BD04_9EURY</name>
<keyword evidence="2" id="KW-1185">Reference proteome</keyword>
<gene>
    <name evidence="1" type="ORF">Asulf_00886</name>
</gene>
<accession>N0BD04</accession>
<proteinExistence type="predicted"/>
<dbReference type="Proteomes" id="UP000013307">
    <property type="component" value="Chromosome"/>
</dbReference>
<organism evidence="1 2">
    <name type="scientific">Archaeoglobus sulfaticallidus PM70-1</name>
    <dbReference type="NCBI Taxonomy" id="387631"/>
    <lineage>
        <taxon>Archaea</taxon>
        <taxon>Methanobacteriati</taxon>
        <taxon>Methanobacteriota</taxon>
        <taxon>Archaeoglobi</taxon>
        <taxon>Archaeoglobales</taxon>
        <taxon>Archaeoglobaceae</taxon>
        <taxon>Archaeoglobus</taxon>
    </lineage>
</organism>
<dbReference type="KEGG" id="ast:Asulf_00886"/>
<evidence type="ECO:0000313" key="1">
    <source>
        <dbReference type="EMBL" id="AGK60893.1"/>
    </source>
</evidence>
<dbReference type="GeneID" id="15392527"/>
<reference evidence="1 2" key="1">
    <citation type="journal article" date="2013" name="Genome Announc.">
        <title>Complete Genome Sequence of the Thermophilic and Facultatively Chemolithoautotrophic Sulfate Reducer Archaeoglobus sulfaticallidus Strain PM70-1T.</title>
        <authorList>
            <person name="Stokke R."/>
            <person name="Hocking W.P."/>
            <person name="Steinsbu B.O."/>
            <person name="Steen I.H."/>
        </authorList>
    </citation>
    <scope>NUCLEOTIDE SEQUENCE [LARGE SCALE GENOMIC DNA]</scope>
    <source>
        <strain evidence="1">PM70-1</strain>
    </source>
</reference>
<dbReference type="EMBL" id="CP005290">
    <property type="protein sequence ID" value="AGK60893.1"/>
    <property type="molecule type" value="Genomic_DNA"/>
</dbReference>
<dbReference type="HOGENOM" id="CLU_087835_0_0_2"/>
<dbReference type="AlphaFoldDB" id="N0BD04"/>